<keyword evidence="2" id="KW-0812">Transmembrane</keyword>
<dbReference type="PANTHER" id="PTHR31876:SF26">
    <property type="entry name" value="PROTEIN LIKE COV 2"/>
    <property type="match status" value="1"/>
</dbReference>
<feature type="transmembrane region" description="Helical" evidence="2">
    <location>
        <begin position="12"/>
        <end position="33"/>
    </location>
</feature>
<proteinExistence type="predicted"/>
<dbReference type="Pfam" id="PF04367">
    <property type="entry name" value="DUF502"/>
    <property type="match status" value="1"/>
</dbReference>
<dbReference type="InterPro" id="IPR007462">
    <property type="entry name" value="COV1-like"/>
</dbReference>
<dbReference type="EMBL" id="CP039339">
    <property type="protein sequence ID" value="QCX50606.1"/>
    <property type="molecule type" value="Genomic_DNA"/>
</dbReference>
<dbReference type="AlphaFoldDB" id="A0A0S4TNY4"/>
<feature type="transmembrane region" description="Helical" evidence="2">
    <location>
        <begin position="53"/>
        <end position="76"/>
    </location>
</feature>
<evidence type="ECO:0000313" key="5">
    <source>
        <dbReference type="Proteomes" id="UP000310553"/>
    </source>
</evidence>
<reference evidence="3" key="1">
    <citation type="submission" date="2015-10" db="EMBL/GenBank/DDBJ databases">
        <authorList>
            <person name="Gilbert D.G."/>
        </authorList>
    </citation>
    <scope>NUCLEOTIDE SEQUENCE</scope>
    <source>
        <strain evidence="3">Phyl III-seqv23</strain>
    </source>
</reference>
<dbReference type="Proteomes" id="UP000310553">
    <property type="component" value="Chromosome"/>
</dbReference>
<evidence type="ECO:0000256" key="2">
    <source>
        <dbReference type="SAM" id="Phobius"/>
    </source>
</evidence>
<accession>A0A0S4TNY4</accession>
<feature type="region of interest" description="Disordered" evidence="1">
    <location>
        <begin position="203"/>
        <end position="243"/>
    </location>
</feature>
<protein>
    <submittedName>
        <fullName evidence="4">DUF502 domain-containing protein</fullName>
    </submittedName>
</protein>
<gene>
    <name evidence="4" type="ORF">E7Z57_16755</name>
    <name evidence="3" type="ORF">RUN39_v1_210021</name>
</gene>
<evidence type="ECO:0000256" key="1">
    <source>
        <dbReference type="SAM" id="MobiDB-lite"/>
    </source>
</evidence>
<reference evidence="4 5" key="2">
    <citation type="submission" date="2019-04" db="EMBL/GenBank/DDBJ databases">
        <title>Complete Genome of UW386 and Higher Quality Genome of UW700.</title>
        <authorList>
            <person name="Jacobs J."/>
            <person name="Perez A."/>
            <person name="Steidl O."/>
            <person name="Allen C."/>
        </authorList>
    </citation>
    <scope>NUCLEOTIDE SEQUENCE [LARGE SCALE GENOMIC DNA]</scope>
    <source>
        <strain evidence="4 5">UW386</strain>
    </source>
</reference>
<organism evidence="3">
    <name type="scientific">Ralstonia solanacearum</name>
    <name type="common">Pseudomonas solanacearum</name>
    <dbReference type="NCBI Taxonomy" id="305"/>
    <lineage>
        <taxon>Bacteria</taxon>
        <taxon>Pseudomonadati</taxon>
        <taxon>Pseudomonadota</taxon>
        <taxon>Betaproteobacteria</taxon>
        <taxon>Burkholderiales</taxon>
        <taxon>Burkholderiaceae</taxon>
        <taxon>Ralstonia</taxon>
        <taxon>Ralstonia solanacearum species complex</taxon>
    </lineage>
</organism>
<evidence type="ECO:0000313" key="3">
    <source>
        <dbReference type="EMBL" id="CUV11708.1"/>
    </source>
</evidence>
<evidence type="ECO:0000313" key="4">
    <source>
        <dbReference type="EMBL" id="QCX50606.1"/>
    </source>
</evidence>
<keyword evidence="2" id="KW-0472">Membrane</keyword>
<feature type="compositionally biased region" description="Basic and acidic residues" evidence="1">
    <location>
        <begin position="204"/>
        <end position="219"/>
    </location>
</feature>
<dbReference type="PATRIC" id="fig|305.106.peg.1276"/>
<keyword evidence="2" id="KW-1133">Transmembrane helix</keyword>
<dbReference type="PANTHER" id="PTHR31876">
    <property type="entry name" value="COV-LIKE PROTEIN 1"/>
    <property type="match status" value="1"/>
</dbReference>
<sequence length="243" mass="26243">MNKKTSALKTWFLTGLLVLVPLAITLWVLSLIIGTMDQSLALLPAAWQPDRLFGMRVPGLGAILTLLFILIVGVLAHNFIGQKLVLWWEAMLGRIPVVGPIYSSVKQVSDTLLSSNGNAFRKALLVQYPREGSWTIAFLTGRPGGDVENHLQGEYVSVYVPTTPNPTSGFFLMMPKADTIELDMTVDAALKYIVSMGVVAPESLPRRMDPPLPESEDRSPAQVPRGPSNPQALPDGGGAVSAP</sequence>
<name>A0A0S4TNY4_RALSL</name>
<dbReference type="EMBL" id="LN899819">
    <property type="protein sequence ID" value="CUV11708.1"/>
    <property type="molecule type" value="Genomic_DNA"/>
</dbReference>